<name>A0A9Q0Y8Y9_HOLLE</name>
<organism evidence="3 4">
    <name type="scientific">Holothuria leucospilota</name>
    <name type="common">Black long sea cucumber</name>
    <name type="synonym">Mertensiothuria leucospilota</name>
    <dbReference type="NCBI Taxonomy" id="206669"/>
    <lineage>
        <taxon>Eukaryota</taxon>
        <taxon>Metazoa</taxon>
        <taxon>Echinodermata</taxon>
        <taxon>Eleutherozoa</taxon>
        <taxon>Echinozoa</taxon>
        <taxon>Holothuroidea</taxon>
        <taxon>Aspidochirotacea</taxon>
        <taxon>Aspidochirotida</taxon>
        <taxon>Holothuriidae</taxon>
        <taxon>Holothuria</taxon>
    </lineage>
</organism>
<evidence type="ECO:0000313" key="4">
    <source>
        <dbReference type="Proteomes" id="UP001152320"/>
    </source>
</evidence>
<dbReference type="AlphaFoldDB" id="A0A9Q0Y8Y9"/>
<dbReference type="OrthoDB" id="5978203at2759"/>
<dbReference type="PANTHER" id="PTHR36981:SF3">
    <property type="entry name" value="UBIQUITIN-LIKE PROTEASE FAMILY PROFILE DOMAIN-CONTAINING PROTEIN"/>
    <property type="match status" value="1"/>
</dbReference>
<dbReference type="InterPro" id="IPR046815">
    <property type="entry name" value="P2RX7_C"/>
</dbReference>
<dbReference type="Pfam" id="PF20478">
    <property type="entry name" value="P2RX7_C"/>
    <property type="match status" value="1"/>
</dbReference>
<keyword evidence="4" id="KW-1185">Reference proteome</keyword>
<feature type="region of interest" description="Disordered" evidence="1">
    <location>
        <begin position="1"/>
        <end position="21"/>
    </location>
</feature>
<accession>A0A9Q0Y8Y9</accession>
<gene>
    <name evidence="3" type="ORF">HOLleu_44256</name>
</gene>
<protein>
    <submittedName>
        <fullName evidence="3">P2X purinoceptor 7</fullName>
    </submittedName>
</protein>
<dbReference type="EMBL" id="JAIZAY010000739">
    <property type="protein sequence ID" value="KAJ8017998.1"/>
    <property type="molecule type" value="Genomic_DNA"/>
</dbReference>
<feature type="domain" description="P2X purinoreceptor 7 intracellular" evidence="2">
    <location>
        <begin position="18"/>
        <end position="134"/>
    </location>
</feature>
<dbReference type="Proteomes" id="UP001152320">
    <property type="component" value="Unassembled WGS sequence"/>
</dbReference>
<dbReference type="PANTHER" id="PTHR36981">
    <property type="entry name" value="ZGC:195170"/>
    <property type="match status" value="1"/>
</dbReference>
<evidence type="ECO:0000259" key="2">
    <source>
        <dbReference type="Pfam" id="PF20478"/>
    </source>
</evidence>
<comment type="caution">
    <text evidence="3">The sequence shown here is derived from an EMBL/GenBank/DDBJ whole genome shotgun (WGS) entry which is preliminary data.</text>
</comment>
<evidence type="ECO:0000313" key="3">
    <source>
        <dbReference type="EMBL" id="KAJ8017998.1"/>
    </source>
</evidence>
<evidence type="ECO:0000256" key="1">
    <source>
        <dbReference type="SAM" id="MobiDB-lite"/>
    </source>
</evidence>
<proteinExistence type="predicted"/>
<reference evidence="3" key="1">
    <citation type="submission" date="2021-10" db="EMBL/GenBank/DDBJ databases">
        <title>Tropical sea cucumber genome reveals ecological adaptation and Cuvierian tubules defense mechanism.</title>
        <authorList>
            <person name="Chen T."/>
        </authorList>
    </citation>
    <scope>NUCLEOTIDE SEQUENCE</scope>
    <source>
        <strain evidence="3">Nanhai2018</strain>
        <tissue evidence="3">Muscle</tissue>
    </source>
</reference>
<sequence length="142" mass="15979">MVDATEGDEPPSGGNPAPNESSNWCKCGRCRDMPTEVENKCCRFGNLKCITQTDAFVDLCLNSNILGVNMRIREDELAEEEDRTNANYRHYAYRNYVYWRFGRLGKGQRIVIPSCCVLSVRGRFPAADSIYTGFIPGENLPA</sequence>